<reference evidence="3 5" key="1">
    <citation type="submission" date="2018-05" db="EMBL/GenBank/DDBJ databases">
        <title>Genomic diversity of pathogens causing Blackleg of Potato in Pakistan.</title>
        <authorList>
            <person name="Sarfraz S."/>
            <person name="Riaz K."/>
            <person name="Oulghazi S."/>
            <person name="Cigna J."/>
            <person name="Sahi S.T."/>
            <person name="Khan S.H."/>
            <person name="Hameed A."/>
            <person name="Faure D."/>
        </authorList>
    </citation>
    <scope>NUCLEOTIDE SEQUENCE [LARGE SCALE GENOMIC DNA]</scope>
    <source>
        <strain evidence="3 5">SS70</strain>
    </source>
</reference>
<dbReference type="Proteomes" id="UP000245055">
    <property type="component" value="Unassembled WGS sequence"/>
</dbReference>
<protein>
    <submittedName>
        <fullName evidence="3">YnbE family lipoprotein</fullName>
    </submittedName>
</protein>
<gene>
    <name evidence="4" type="ORF">D5077_19370</name>
    <name evidence="3" type="ORF">DF213_21045</name>
</gene>
<name>A0AAP6VHV6_9GAMM</name>
<keyword evidence="2" id="KW-0732">Signal</keyword>
<dbReference type="Proteomes" id="UP000266633">
    <property type="component" value="Unassembled WGS sequence"/>
</dbReference>
<comment type="caution">
    <text evidence="3">The sequence shown here is derived from an EMBL/GenBank/DDBJ whole genome shotgun (WGS) entry which is preliminary data.</text>
</comment>
<dbReference type="Pfam" id="PF13617">
    <property type="entry name" value="Lipoprotein_19"/>
    <property type="match status" value="1"/>
</dbReference>
<dbReference type="EMBL" id="QZDO01000074">
    <property type="protein sequence ID" value="RJL67332.1"/>
    <property type="molecule type" value="Genomic_DNA"/>
</dbReference>
<dbReference type="RefSeq" id="WP_024108853.1">
    <property type="nucleotide sequence ID" value="NZ_CP031560.1"/>
</dbReference>
<feature type="chain" id="PRO_5044475803" evidence="2">
    <location>
        <begin position="24"/>
        <end position="87"/>
    </location>
</feature>
<feature type="compositionally biased region" description="Basic and acidic residues" evidence="1">
    <location>
        <begin position="74"/>
        <end position="87"/>
    </location>
</feature>
<evidence type="ECO:0000313" key="6">
    <source>
        <dbReference type="Proteomes" id="UP000266633"/>
    </source>
</evidence>
<sequence>MKTACAAMAAVLLVGCTPRIEVAAPKEPITINMNVRIEHDIRIHTDKETVQLLEKSDKRIGEQIKKSAPADADAQEKTRLQDKKQEN</sequence>
<organism evidence="3 5">
    <name type="scientific">Dickeya dianthicola</name>
    <dbReference type="NCBI Taxonomy" id="204039"/>
    <lineage>
        <taxon>Bacteria</taxon>
        <taxon>Pseudomonadati</taxon>
        <taxon>Pseudomonadota</taxon>
        <taxon>Gammaproteobacteria</taxon>
        <taxon>Enterobacterales</taxon>
        <taxon>Pectobacteriaceae</taxon>
        <taxon>Dickeya</taxon>
    </lineage>
</organism>
<feature type="region of interest" description="Disordered" evidence="1">
    <location>
        <begin position="60"/>
        <end position="87"/>
    </location>
</feature>
<evidence type="ECO:0000313" key="3">
    <source>
        <dbReference type="EMBL" id="PWD68996.1"/>
    </source>
</evidence>
<evidence type="ECO:0000313" key="4">
    <source>
        <dbReference type="EMBL" id="RJL67332.1"/>
    </source>
</evidence>
<evidence type="ECO:0000256" key="1">
    <source>
        <dbReference type="SAM" id="MobiDB-lite"/>
    </source>
</evidence>
<reference evidence="4 6" key="2">
    <citation type="submission" date="2018-09" db="EMBL/GenBank/DDBJ databases">
        <title>Phylogenetic diversity of Pectobacterium and Dickeya strains causing blackleg disease of potato in Morocco.</title>
        <authorList>
            <person name="Oulghazi S."/>
            <person name="Moumni M."/>
            <person name="Faure D."/>
        </authorList>
    </citation>
    <scope>NUCLEOTIDE SEQUENCE [LARGE SCALE GENOMIC DNA]</scope>
    <source>
        <strain evidence="4 6">S4.16.03.LID</strain>
    </source>
</reference>
<evidence type="ECO:0000313" key="5">
    <source>
        <dbReference type="Proteomes" id="UP000245055"/>
    </source>
</evidence>
<keyword evidence="6" id="KW-1185">Reference proteome</keyword>
<dbReference type="GeneID" id="49322402"/>
<dbReference type="EMBL" id="QESZ01000042">
    <property type="protein sequence ID" value="PWD68996.1"/>
    <property type="molecule type" value="Genomic_DNA"/>
</dbReference>
<evidence type="ECO:0000256" key="2">
    <source>
        <dbReference type="SAM" id="SignalP"/>
    </source>
</evidence>
<proteinExistence type="predicted"/>
<dbReference type="PROSITE" id="PS51257">
    <property type="entry name" value="PROKAR_LIPOPROTEIN"/>
    <property type="match status" value="1"/>
</dbReference>
<keyword evidence="3" id="KW-0449">Lipoprotein</keyword>
<accession>A0AAP6VHV6</accession>
<dbReference type="AlphaFoldDB" id="A0AAP6VHV6"/>
<feature type="signal peptide" evidence="2">
    <location>
        <begin position="1"/>
        <end position="23"/>
    </location>
</feature>
<dbReference type="InterPro" id="IPR025985">
    <property type="entry name" value="YnbE"/>
</dbReference>